<evidence type="ECO:0000259" key="1">
    <source>
        <dbReference type="PROSITE" id="PS51084"/>
    </source>
</evidence>
<dbReference type="InterPro" id="IPR019808">
    <property type="entry name" value="Histidine_triad_CS"/>
</dbReference>
<dbReference type="InterPro" id="IPR036265">
    <property type="entry name" value="HIT-like_sf"/>
</dbReference>
<dbReference type="CDD" id="cd01276">
    <property type="entry name" value="PKCI_related"/>
    <property type="match status" value="1"/>
</dbReference>
<dbReference type="PROSITE" id="PS00892">
    <property type="entry name" value="HIT_1"/>
    <property type="match status" value="1"/>
</dbReference>
<organism evidence="2">
    <name type="scientific">hydrothermal vent metagenome</name>
    <dbReference type="NCBI Taxonomy" id="652676"/>
    <lineage>
        <taxon>unclassified sequences</taxon>
        <taxon>metagenomes</taxon>
        <taxon>ecological metagenomes</taxon>
    </lineage>
</organism>
<dbReference type="InterPro" id="IPR011146">
    <property type="entry name" value="HIT-like"/>
</dbReference>
<dbReference type="SUPFAM" id="SSF54197">
    <property type="entry name" value="HIT-like"/>
    <property type="match status" value="1"/>
</dbReference>
<proteinExistence type="predicted"/>
<evidence type="ECO:0000313" key="2">
    <source>
        <dbReference type="EMBL" id="CUS42740.1"/>
    </source>
</evidence>
<dbReference type="InterPro" id="IPR001310">
    <property type="entry name" value="Histidine_triad_HIT"/>
</dbReference>
<keyword evidence="2" id="KW-0378">Hydrolase</keyword>
<protein>
    <submittedName>
        <fullName evidence="2">FIG146285: Diadenosine tetraphosphate (Ap4A) hydrolase and other HIT family hydrolases</fullName>
    </submittedName>
</protein>
<accession>A0A160TDV7</accession>
<dbReference type="Gene3D" id="3.30.428.10">
    <property type="entry name" value="HIT-like"/>
    <property type="match status" value="1"/>
</dbReference>
<dbReference type="Pfam" id="PF11969">
    <property type="entry name" value="DcpS_C"/>
    <property type="match status" value="1"/>
</dbReference>
<gene>
    <name evidence="2" type="ORF">MGWOODY_Tha1118</name>
</gene>
<name>A0A160TDV7_9ZZZZ</name>
<dbReference type="EMBL" id="CZQC01000070">
    <property type="protein sequence ID" value="CUS42740.1"/>
    <property type="molecule type" value="Genomic_DNA"/>
</dbReference>
<dbReference type="PANTHER" id="PTHR23089">
    <property type="entry name" value="HISTIDINE TRIAD HIT PROTEIN"/>
    <property type="match status" value="1"/>
</dbReference>
<dbReference type="PRINTS" id="PR00332">
    <property type="entry name" value="HISTRIAD"/>
</dbReference>
<dbReference type="AlphaFoldDB" id="A0A160TDV7"/>
<reference evidence="2" key="1">
    <citation type="submission" date="2015-10" db="EMBL/GenBank/DDBJ databases">
        <authorList>
            <person name="Gilbert D.G."/>
        </authorList>
    </citation>
    <scope>NUCLEOTIDE SEQUENCE</scope>
</reference>
<feature type="domain" description="HIT" evidence="1">
    <location>
        <begin position="5"/>
        <end position="110"/>
    </location>
</feature>
<dbReference type="PROSITE" id="PS51084">
    <property type="entry name" value="HIT_2"/>
    <property type="match status" value="1"/>
</dbReference>
<sequence>MTDCIFCKIVAGSIPAKVVYEDDLVIAFHDIAPKADTHLLVIPKEHVVNLDDLRAEHGNLMQHLLFSIPKIAQQQQLDGYRTITNTGEGGGQEVFHMHFHILAGAKLPGF</sequence>
<dbReference type="GO" id="GO:0016787">
    <property type="term" value="F:hydrolase activity"/>
    <property type="evidence" value="ECO:0007669"/>
    <property type="project" value="UniProtKB-KW"/>
</dbReference>